<name>D2RF53_ARCPA</name>
<accession>D2RF53</accession>
<dbReference type="KEGG" id="apo:Arcpr_1701"/>
<dbReference type="STRING" id="572546.Arcpr_1701"/>
<gene>
    <name evidence="1" type="ordered locus">Arcpr_1701</name>
</gene>
<keyword evidence="2" id="KW-1185">Reference proteome</keyword>
<dbReference type="AlphaFoldDB" id="D2RF53"/>
<dbReference type="PaxDb" id="572546-Arcpr_1701"/>
<reference evidence="1 2" key="1">
    <citation type="journal article" date="2010" name="Stand. Genomic Sci.">
        <title>Complete genome sequence of Archaeoglobus profundus type strain (AV18).</title>
        <authorList>
            <person name="von Jan M."/>
            <person name="Lapidus A."/>
            <person name="Del Rio T.G."/>
            <person name="Copeland A."/>
            <person name="Tice H."/>
            <person name="Cheng J.F."/>
            <person name="Lucas S."/>
            <person name="Chen F."/>
            <person name="Nolan M."/>
            <person name="Goodwin L."/>
            <person name="Han C."/>
            <person name="Pitluck S."/>
            <person name="Liolios K."/>
            <person name="Ivanova N."/>
            <person name="Mavromatis K."/>
            <person name="Ovchinnikova G."/>
            <person name="Chertkov O."/>
            <person name="Pati A."/>
            <person name="Chen A."/>
            <person name="Palaniappan K."/>
            <person name="Land M."/>
            <person name="Hauser L."/>
            <person name="Chang Y.J."/>
            <person name="Jeffries C.D."/>
            <person name="Saunders E."/>
            <person name="Brettin T."/>
            <person name="Detter J.C."/>
            <person name="Chain P."/>
            <person name="Eichinger K."/>
            <person name="Huber H."/>
            <person name="Spring S."/>
            <person name="Rohde M."/>
            <person name="Goker M."/>
            <person name="Wirth R."/>
            <person name="Woyke T."/>
            <person name="Bristow J."/>
            <person name="Eisen J.A."/>
            <person name="Markowitz V."/>
            <person name="Hugenholtz P."/>
            <person name="Kyrpides N.C."/>
            <person name="Klenk H.P."/>
        </authorList>
    </citation>
    <scope>NUCLEOTIDE SEQUENCE [LARGE SCALE GENOMIC DNA]</scope>
    <source>
        <strain evidence="2">DSM 5631 / JCM 9629 / NBRC 100127 / Av18</strain>
    </source>
</reference>
<dbReference type="Proteomes" id="UP000001901">
    <property type="component" value="Chromosome"/>
</dbReference>
<protein>
    <submittedName>
        <fullName evidence="1">Uncharacterized protein</fullName>
    </submittedName>
</protein>
<dbReference type="EMBL" id="CP001857">
    <property type="protein sequence ID" value="ADB58747.1"/>
    <property type="molecule type" value="Genomic_DNA"/>
</dbReference>
<sequence>MKVREGTYVNLERAVYIRVVPCKTASGRISDYSFEFGVGEPIGYVVSKRYKISKEVADNVVKYLLEQNGRPDRRIMDLDAVVQGIVRRIESCKGCSFVRADKLVVHSS</sequence>
<evidence type="ECO:0000313" key="1">
    <source>
        <dbReference type="EMBL" id="ADB58747.1"/>
    </source>
</evidence>
<organism evidence="1 2">
    <name type="scientific">Archaeoglobus profundus (strain DSM 5631 / JCM 9629 / NBRC 100127 / Av18)</name>
    <dbReference type="NCBI Taxonomy" id="572546"/>
    <lineage>
        <taxon>Archaea</taxon>
        <taxon>Methanobacteriati</taxon>
        <taxon>Methanobacteriota</taxon>
        <taxon>Archaeoglobi</taxon>
        <taxon>Archaeoglobales</taxon>
        <taxon>Archaeoglobaceae</taxon>
        <taxon>Archaeoglobus</taxon>
    </lineage>
</organism>
<evidence type="ECO:0000313" key="2">
    <source>
        <dbReference type="Proteomes" id="UP000001901"/>
    </source>
</evidence>
<proteinExistence type="predicted"/>
<dbReference type="HOGENOM" id="CLU_2190900_0_0_2"/>